<dbReference type="PRINTS" id="PR00111">
    <property type="entry name" value="ABHYDROLASE"/>
</dbReference>
<dbReference type="SUPFAM" id="SSF51735">
    <property type="entry name" value="NAD(P)-binding Rossmann-fold domains"/>
    <property type="match status" value="1"/>
</dbReference>
<dbReference type="Gene3D" id="3.40.50.720">
    <property type="entry name" value="NAD(P)-binding Rossmann-like Domain"/>
    <property type="match status" value="1"/>
</dbReference>
<dbReference type="InterPro" id="IPR029058">
    <property type="entry name" value="AB_hydrolase_fold"/>
</dbReference>
<evidence type="ECO:0000313" key="3">
    <source>
        <dbReference type="EMBL" id="GIH99985.1"/>
    </source>
</evidence>
<keyword evidence="4" id="KW-1185">Reference proteome</keyword>
<dbReference type="GO" id="GO:0003824">
    <property type="term" value="F:catalytic activity"/>
    <property type="evidence" value="ECO:0007669"/>
    <property type="project" value="UniProtKB-ARBA"/>
</dbReference>
<dbReference type="InterPro" id="IPR001509">
    <property type="entry name" value="Epimerase_deHydtase"/>
</dbReference>
<dbReference type="SUPFAM" id="SSF53474">
    <property type="entry name" value="alpha/beta-Hydrolases"/>
    <property type="match status" value="1"/>
</dbReference>
<dbReference type="PANTHER" id="PTHR43798">
    <property type="entry name" value="MONOACYLGLYCEROL LIPASE"/>
    <property type="match status" value="1"/>
</dbReference>
<evidence type="ECO:0000313" key="4">
    <source>
        <dbReference type="Proteomes" id="UP000634476"/>
    </source>
</evidence>
<dbReference type="Pfam" id="PF00561">
    <property type="entry name" value="Abhydrolase_1"/>
    <property type="match status" value="1"/>
</dbReference>
<accession>A0A8J3SWC3</accession>
<dbReference type="InterPro" id="IPR036291">
    <property type="entry name" value="NAD(P)-bd_dom_sf"/>
</dbReference>
<sequence length="571" mass="59462">MDAMVFGATGFIGRSLVAELLGRGQRVAAAVRRDTLTPWLTGQGVGTGGLTVVTADITRPLTGLPPARDVYNTAARFAFGLGVDEARAVNVTGALNVLRWAATLPGLRRLVHLSGYRVSGARPDYAGLGAYEASKAEADLAVRAGARELGVPLTVANPSTVIGPGQYIGLASLAEDLWNGRLPVLPGGPDVFLPIVTVGYLARFLAEIPASPEGEDYWVLDEGTPLLPELVAVLAAHMGVRAPGRTVPASLVRRLPRRITGADPETLSFLSADRYPTASARAFAETAGLTMPPVAGALRAWADDLVATRFGAASPWLRPYGFRDRTWVMGETGRPAHVLLHGLPMNADLWAPLAARLPGPILAPDLPGLGRSAPAAQPLPAPGLSGPASAAGSLDAWLADLMEPVRTRPVLVAHSLACGPALRFALAHPGRVERLVLIAPAFLQAPGPRHTRSALAAPLLRRMSAARLAAVLGLPEGPEVASAAADLRRPGVARRVIAAMREALAEREATRSLLSRVDVPVEIIIGSADPLTADPGHPVTEIAGAGHYPQLTHPAEVARRLGAFPGPAGPA</sequence>
<dbReference type="AlphaFoldDB" id="A0A8J3SWC3"/>
<dbReference type="InterPro" id="IPR000073">
    <property type="entry name" value="AB_hydrolase_1"/>
</dbReference>
<dbReference type="Proteomes" id="UP000634476">
    <property type="component" value="Unassembled WGS sequence"/>
</dbReference>
<dbReference type="Gene3D" id="3.40.50.1820">
    <property type="entry name" value="alpha/beta hydrolase"/>
    <property type="match status" value="1"/>
</dbReference>
<evidence type="ECO:0000259" key="2">
    <source>
        <dbReference type="Pfam" id="PF01370"/>
    </source>
</evidence>
<dbReference type="EMBL" id="BOOK01000013">
    <property type="protein sequence ID" value="GIH99985.1"/>
    <property type="molecule type" value="Genomic_DNA"/>
</dbReference>
<dbReference type="InterPro" id="IPR050266">
    <property type="entry name" value="AB_hydrolase_sf"/>
</dbReference>
<feature type="domain" description="AB hydrolase-1" evidence="1">
    <location>
        <begin position="338"/>
        <end position="454"/>
    </location>
</feature>
<reference evidence="3" key="1">
    <citation type="submission" date="2021-01" db="EMBL/GenBank/DDBJ databases">
        <title>Whole genome shotgun sequence of Planobispora takensis NBRC 109077.</title>
        <authorList>
            <person name="Komaki H."/>
            <person name="Tamura T."/>
        </authorList>
    </citation>
    <scope>NUCLEOTIDE SEQUENCE</scope>
    <source>
        <strain evidence="3">NBRC 109077</strain>
    </source>
</reference>
<protein>
    <submittedName>
        <fullName evidence="3">Bifunctional protein</fullName>
    </submittedName>
</protein>
<comment type="caution">
    <text evidence="3">The sequence shown here is derived from an EMBL/GenBank/DDBJ whole genome shotgun (WGS) entry which is preliminary data.</text>
</comment>
<dbReference type="Pfam" id="PF01370">
    <property type="entry name" value="Epimerase"/>
    <property type="match status" value="1"/>
</dbReference>
<evidence type="ECO:0000259" key="1">
    <source>
        <dbReference type="Pfam" id="PF00561"/>
    </source>
</evidence>
<name>A0A8J3SWC3_9ACTN</name>
<gene>
    <name evidence="3" type="primary">dfrA</name>
    <name evidence="3" type="ORF">Pta02_19940</name>
</gene>
<proteinExistence type="predicted"/>
<dbReference type="RefSeq" id="WP_203874419.1">
    <property type="nucleotide sequence ID" value="NZ_BOOK01000013.1"/>
</dbReference>
<organism evidence="3 4">
    <name type="scientific">Planobispora takensis</name>
    <dbReference type="NCBI Taxonomy" id="1367882"/>
    <lineage>
        <taxon>Bacteria</taxon>
        <taxon>Bacillati</taxon>
        <taxon>Actinomycetota</taxon>
        <taxon>Actinomycetes</taxon>
        <taxon>Streptosporangiales</taxon>
        <taxon>Streptosporangiaceae</taxon>
        <taxon>Planobispora</taxon>
    </lineage>
</organism>
<feature type="domain" description="NAD-dependent epimerase/dehydratase" evidence="2">
    <location>
        <begin position="4"/>
        <end position="166"/>
    </location>
</feature>